<organism evidence="2 3">
    <name type="scientific">Barrientosiimonas humi</name>
    <dbReference type="NCBI Taxonomy" id="999931"/>
    <lineage>
        <taxon>Bacteria</taxon>
        <taxon>Bacillati</taxon>
        <taxon>Actinomycetota</taxon>
        <taxon>Actinomycetes</taxon>
        <taxon>Micrococcales</taxon>
        <taxon>Dermacoccaceae</taxon>
        <taxon>Barrientosiimonas</taxon>
    </lineage>
</organism>
<dbReference type="OrthoDB" id="7107936at2"/>
<sequence length="77" mass="8743">MALIQIRDVPEDVYETIRRRARRSGQSIQAYMLARTVEVGRRPEPDEVVQALEDDLAGRPPLTLDVNQVLAARDADR</sequence>
<proteinExistence type="predicted"/>
<keyword evidence="3" id="KW-1185">Reference proteome</keyword>
<feature type="domain" description="Antitoxin FitA-like ribbon-helix-helix" evidence="1">
    <location>
        <begin position="4"/>
        <end position="32"/>
    </location>
</feature>
<name>A0A542XEA3_9MICO</name>
<dbReference type="AlphaFoldDB" id="A0A542XEA3"/>
<dbReference type="Proteomes" id="UP000318336">
    <property type="component" value="Unassembled WGS sequence"/>
</dbReference>
<dbReference type="RefSeq" id="WP_142006222.1">
    <property type="nucleotide sequence ID" value="NZ_CAJTBP010000001.1"/>
</dbReference>
<dbReference type="InterPro" id="IPR010985">
    <property type="entry name" value="Ribbon_hlx_hlx"/>
</dbReference>
<gene>
    <name evidence="2" type="ORF">FB554_2317</name>
</gene>
<dbReference type="EMBL" id="VFOK01000001">
    <property type="protein sequence ID" value="TQL34157.1"/>
    <property type="molecule type" value="Genomic_DNA"/>
</dbReference>
<reference evidence="2 3" key="1">
    <citation type="submission" date="2019-06" db="EMBL/GenBank/DDBJ databases">
        <title>Sequencing the genomes of 1000 actinobacteria strains.</title>
        <authorList>
            <person name="Klenk H.-P."/>
        </authorList>
    </citation>
    <scope>NUCLEOTIDE SEQUENCE [LARGE SCALE GENOMIC DNA]</scope>
    <source>
        <strain evidence="2 3">DSM 24617</strain>
    </source>
</reference>
<evidence type="ECO:0000313" key="2">
    <source>
        <dbReference type="EMBL" id="TQL34157.1"/>
    </source>
</evidence>
<dbReference type="InterPro" id="IPR053853">
    <property type="entry name" value="FitA-like_RHH"/>
</dbReference>
<dbReference type="SUPFAM" id="SSF47598">
    <property type="entry name" value="Ribbon-helix-helix"/>
    <property type="match status" value="1"/>
</dbReference>
<accession>A0A542XEA3</accession>
<protein>
    <recommendedName>
        <fullName evidence="1">Antitoxin FitA-like ribbon-helix-helix domain-containing protein</fullName>
    </recommendedName>
</protein>
<evidence type="ECO:0000313" key="3">
    <source>
        <dbReference type="Proteomes" id="UP000318336"/>
    </source>
</evidence>
<dbReference type="GO" id="GO:0006355">
    <property type="term" value="P:regulation of DNA-templated transcription"/>
    <property type="evidence" value="ECO:0007669"/>
    <property type="project" value="InterPro"/>
</dbReference>
<dbReference type="Pfam" id="PF22513">
    <property type="entry name" value="FitA-like_RHH"/>
    <property type="match status" value="1"/>
</dbReference>
<comment type="caution">
    <text evidence="2">The sequence shown here is derived from an EMBL/GenBank/DDBJ whole genome shotgun (WGS) entry which is preliminary data.</text>
</comment>
<evidence type="ECO:0000259" key="1">
    <source>
        <dbReference type="Pfam" id="PF22513"/>
    </source>
</evidence>